<dbReference type="RefSeq" id="WP_022605103.1">
    <property type="nucleotide sequence ID" value="NZ_ASSJ01000021.1"/>
</dbReference>
<organism evidence="2 3">
    <name type="scientific">Rubidibacter lacunae KORDI 51-2</name>
    <dbReference type="NCBI Taxonomy" id="582515"/>
    <lineage>
        <taxon>Bacteria</taxon>
        <taxon>Bacillati</taxon>
        <taxon>Cyanobacteriota</taxon>
        <taxon>Cyanophyceae</taxon>
        <taxon>Oscillatoriophycideae</taxon>
        <taxon>Chroococcales</taxon>
        <taxon>Aphanothecaceae</taxon>
        <taxon>Rubidibacter</taxon>
    </lineage>
</organism>
<comment type="caution">
    <text evidence="2">The sequence shown here is derived from an EMBL/GenBank/DDBJ whole genome shotgun (WGS) entry which is preliminary data.</text>
</comment>
<reference evidence="2 3" key="1">
    <citation type="submission" date="2013-05" db="EMBL/GenBank/DDBJ databases">
        <title>Draft genome sequence of Rubidibacter lacunae KORDI 51-2.</title>
        <authorList>
            <person name="Choi D.H."/>
            <person name="Noh J.H."/>
            <person name="Kwon K.-K."/>
            <person name="Lee J.-H."/>
            <person name="Ryu J.-Y."/>
        </authorList>
    </citation>
    <scope>NUCLEOTIDE SEQUENCE [LARGE SCALE GENOMIC DNA]</scope>
    <source>
        <strain evidence="2 3">KORDI 51-2</strain>
    </source>
</reference>
<proteinExistence type="predicted"/>
<dbReference type="eggNOG" id="ENOG502ZC3W">
    <property type="taxonomic scope" value="Bacteria"/>
</dbReference>
<feature type="signal peptide" evidence="1">
    <location>
        <begin position="1"/>
        <end position="32"/>
    </location>
</feature>
<dbReference type="InterPro" id="IPR021256">
    <property type="entry name" value="DUF2808"/>
</dbReference>
<dbReference type="Proteomes" id="UP000016960">
    <property type="component" value="Unassembled WGS sequence"/>
</dbReference>
<dbReference type="AlphaFoldDB" id="U5DL23"/>
<dbReference type="InParanoid" id="U5DL23"/>
<dbReference type="EMBL" id="ASSJ01000021">
    <property type="protein sequence ID" value="ERN42386.1"/>
    <property type="molecule type" value="Genomic_DNA"/>
</dbReference>
<protein>
    <recommendedName>
        <fullName evidence="4">DUF2808 domain-containing protein</fullName>
    </recommendedName>
</protein>
<keyword evidence="3" id="KW-1185">Reference proteome</keyword>
<evidence type="ECO:0000313" key="3">
    <source>
        <dbReference type="Proteomes" id="UP000016960"/>
    </source>
</evidence>
<accession>U5DL23</accession>
<evidence type="ECO:0000313" key="2">
    <source>
        <dbReference type="EMBL" id="ERN42386.1"/>
    </source>
</evidence>
<sequence length="199" mass="22443">MPATATLKRRFVTAIAAASCLFAGLPAHVSWAQATPGLTIFSGIPREDLLNDYHLDFEGRSGFNRERFKLRIPGNRVYAGVADIYITYPKYFKENQGKFDLEKVEVRLKNDRDRTFPIRSVSEIDWSEQNYQIAISLEQPIPAAELEGGQKIEVVFSGVRNPDRPGFFYFSCEVQAPTEVVRRYIGTWVIGIDDSSGGE</sequence>
<gene>
    <name evidence="2" type="ORF">KR51_00009070</name>
</gene>
<evidence type="ECO:0000256" key="1">
    <source>
        <dbReference type="SAM" id="SignalP"/>
    </source>
</evidence>
<feature type="chain" id="PRO_5004659262" description="DUF2808 domain-containing protein" evidence="1">
    <location>
        <begin position="33"/>
        <end position="199"/>
    </location>
</feature>
<evidence type="ECO:0008006" key="4">
    <source>
        <dbReference type="Google" id="ProtNLM"/>
    </source>
</evidence>
<dbReference type="STRING" id="582515.KR51_00009070"/>
<name>U5DL23_9CHRO</name>
<keyword evidence="1" id="KW-0732">Signal</keyword>
<dbReference type="Pfam" id="PF10989">
    <property type="entry name" value="DUF2808"/>
    <property type="match status" value="1"/>
</dbReference>